<organism evidence="1 2">
    <name type="scientific">Streptosporangium pseudovulgare</name>
    <dbReference type="NCBI Taxonomy" id="35765"/>
    <lineage>
        <taxon>Bacteria</taxon>
        <taxon>Bacillati</taxon>
        <taxon>Actinomycetota</taxon>
        <taxon>Actinomycetes</taxon>
        <taxon>Streptosporangiales</taxon>
        <taxon>Streptosporangiaceae</taxon>
        <taxon>Streptosporangium</taxon>
    </lineage>
</organism>
<evidence type="ECO:0000313" key="1">
    <source>
        <dbReference type="EMBL" id="GGQ11789.1"/>
    </source>
</evidence>
<reference evidence="2" key="1">
    <citation type="journal article" date="2019" name="Int. J. Syst. Evol. Microbiol.">
        <title>The Global Catalogue of Microorganisms (GCM) 10K type strain sequencing project: providing services to taxonomists for standard genome sequencing and annotation.</title>
        <authorList>
            <consortium name="The Broad Institute Genomics Platform"/>
            <consortium name="The Broad Institute Genome Sequencing Center for Infectious Disease"/>
            <person name="Wu L."/>
            <person name="Ma J."/>
        </authorList>
    </citation>
    <scope>NUCLEOTIDE SEQUENCE [LARGE SCALE GENOMIC DNA]</scope>
    <source>
        <strain evidence="2">JCM 3115</strain>
    </source>
</reference>
<name>A0ABQ2R6T2_9ACTN</name>
<comment type="caution">
    <text evidence="1">The sequence shown here is derived from an EMBL/GenBank/DDBJ whole genome shotgun (WGS) entry which is preliminary data.</text>
</comment>
<sequence length="99" mass="10770">MPSKEQVLRLLSQGRDYEEIAGILGVPAGQAYLIATGIPADGGDTVTRGRPGVLPSRSQRLVNPREINPTGRGDVHRWVRRRAWGDPQMQAAADAGEKR</sequence>
<evidence type="ECO:0000313" key="2">
    <source>
        <dbReference type="Proteomes" id="UP000611554"/>
    </source>
</evidence>
<dbReference type="EMBL" id="BMQJ01000012">
    <property type="protein sequence ID" value="GGQ11789.1"/>
    <property type="molecule type" value="Genomic_DNA"/>
</dbReference>
<gene>
    <name evidence="1" type="ORF">GCM10010140_47490</name>
</gene>
<dbReference type="Proteomes" id="UP000611554">
    <property type="component" value="Unassembled WGS sequence"/>
</dbReference>
<accession>A0ABQ2R6T2</accession>
<dbReference type="RefSeq" id="WP_189248653.1">
    <property type="nucleotide sequence ID" value="NZ_BMQJ01000012.1"/>
</dbReference>
<proteinExistence type="predicted"/>
<protein>
    <submittedName>
        <fullName evidence="1">Uncharacterized protein</fullName>
    </submittedName>
</protein>
<keyword evidence="2" id="KW-1185">Reference proteome</keyword>